<dbReference type="InterPro" id="IPR001647">
    <property type="entry name" value="HTH_TetR"/>
</dbReference>
<name>A0A6L9S3G5_9ACTN</name>
<sequence>MTTEYSGSGDVNRSLELLWNLRERPTRGPKPGLTLDRIVTAAIEIADAEGLEALSMRKVATKLDVGTMSLYRYIPGKNELLDLMLDRVSEAPPEIAESPSLGWRELLEMAAREHWQLCLEHPWYPFVDQSRPLLGPNGLAGLEYVLTHLRSGTRLSDPEMLMVLSLVFNFVESAARAHLGEKRAEEHSGVSTEEFWATQEPILTKAMESGRYPTMAGLSEDTFSWTHEQYFEFGLARLLDGLQAYIEGLDEGASPS</sequence>
<dbReference type="Proteomes" id="UP000475214">
    <property type="component" value="Unassembled WGS sequence"/>
</dbReference>
<dbReference type="AlphaFoldDB" id="A0A6L9S3G5"/>
<evidence type="ECO:0000256" key="3">
    <source>
        <dbReference type="ARBA" id="ARBA00023163"/>
    </source>
</evidence>
<protein>
    <submittedName>
        <fullName evidence="6">TetR/AcrR family transcriptional regulator</fullName>
    </submittedName>
</protein>
<evidence type="ECO:0000313" key="6">
    <source>
        <dbReference type="EMBL" id="NED99121.1"/>
    </source>
</evidence>
<dbReference type="SUPFAM" id="SSF46689">
    <property type="entry name" value="Homeodomain-like"/>
    <property type="match status" value="1"/>
</dbReference>
<feature type="domain" description="HTH tetR-type" evidence="5">
    <location>
        <begin position="32"/>
        <end position="92"/>
    </location>
</feature>
<keyword evidence="2 4" id="KW-0238">DNA-binding</keyword>
<reference evidence="6 7" key="1">
    <citation type="submission" date="2020-02" db="EMBL/GenBank/DDBJ databases">
        <authorList>
            <person name="Li X.-J."/>
            <person name="Han X.-M."/>
        </authorList>
    </citation>
    <scope>NUCLEOTIDE SEQUENCE [LARGE SCALE GENOMIC DNA]</scope>
    <source>
        <strain evidence="6 7">CCTCC AB 2017055</strain>
    </source>
</reference>
<evidence type="ECO:0000256" key="1">
    <source>
        <dbReference type="ARBA" id="ARBA00023015"/>
    </source>
</evidence>
<dbReference type="SUPFAM" id="SSF48498">
    <property type="entry name" value="Tetracyclin repressor-like, C-terminal domain"/>
    <property type="match status" value="1"/>
</dbReference>
<keyword evidence="1" id="KW-0805">Transcription regulation</keyword>
<evidence type="ECO:0000256" key="2">
    <source>
        <dbReference type="ARBA" id="ARBA00023125"/>
    </source>
</evidence>
<gene>
    <name evidence="6" type="ORF">G1H10_02955</name>
</gene>
<comment type="caution">
    <text evidence="6">The sequence shown here is derived from an EMBL/GenBank/DDBJ whole genome shotgun (WGS) entry which is preliminary data.</text>
</comment>
<dbReference type="Pfam" id="PF02909">
    <property type="entry name" value="TetR_C_1"/>
    <property type="match status" value="1"/>
</dbReference>
<keyword evidence="3" id="KW-0804">Transcription</keyword>
<dbReference type="Gene3D" id="1.10.357.10">
    <property type="entry name" value="Tetracycline Repressor, domain 2"/>
    <property type="match status" value="1"/>
</dbReference>
<keyword evidence="7" id="KW-1185">Reference proteome</keyword>
<dbReference type="Gene3D" id="1.10.10.60">
    <property type="entry name" value="Homeodomain-like"/>
    <property type="match status" value="1"/>
</dbReference>
<evidence type="ECO:0000313" key="7">
    <source>
        <dbReference type="Proteomes" id="UP000475214"/>
    </source>
</evidence>
<dbReference type="InterPro" id="IPR009057">
    <property type="entry name" value="Homeodomain-like_sf"/>
</dbReference>
<dbReference type="Pfam" id="PF00440">
    <property type="entry name" value="TetR_N"/>
    <property type="match status" value="1"/>
</dbReference>
<dbReference type="InterPro" id="IPR036271">
    <property type="entry name" value="Tet_transcr_reg_TetR-rel_C_sf"/>
</dbReference>
<dbReference type="PROSITE" id="PS50977">
    <property type="entry name" value="HTH_TETR_2"/>
    <property type="match status" value="1"/>
</dbReference>
<dbReference type="InterPro" id="IPR004111">
    <property type="entry name" value="Repressor_TetR_C"/>
</dbReference>
<dbReference type="GO" id="GO:0000976">
    <property type="term" value="F:transcription cis-regulatory region binding"/>
    <property type="evidence" value="ECO:0007669"/>
    <property type="project" value="TreeGrafter"/>
</dbReference>
<dbReference type="GO" id="GO:0003700">
    <property type="term" value="F:DNA-binding transcription factor activity"/>
    <property type="evidence" value="ECO:0007669"/>
    <property type="project" value="TreeGrafter"/>
</dbReference>
<accession>A0A6L9S3G5</accession>
<dbReference type="RefSeq" id="WP_163732461.1">
    <property type="nucleotide sequence ID" value="NZ_JAAGOA010000002.1"/>
</dbReference>
<dbReference type="PANTHER" id="PTHR30055:SF151">
    <property type="entry name" value="TRANSCRIPTIONAL REGULATORY PROTEIN"/>
    <property type="match status" value="1"/>
</dbReference>
<evidence type="ECO:0000259" key="5">
    <source>
        <dbReference type="PROSITE" id="PS50977"/>
    </source>
</evidence>
<proteinExistence type="predicted"/>
<organism evidence="6 7">
    <name type="scientific">Phytoactinopolyspora halotolerans</name>
    <dbReference type="NCBI Taxonomy" id="1981512"/>
    <lineage>
        <taxon>Bacteria</taxon>
        <taxon>Bacillati</taxon>
        <taxon>Actinomycetota</taxon>
        <taxon>Actinomycetes</taxon>
        <taxon>Jiangellales</taxon>
        <taxon>Jiangellaceae</taxon>
        <taxon>Phytoactinopolyspora</taxon>
    </lineage>
</organism>
<dbReference type="InterPro" id="IPR050109">
    <property type="entry name" value="HTH-type_TetR-like_transc_reg"/>
</dbReference>
<dbReference type="PANTHER" id="PTHR30055">
    <property type="entry name" value="HTH-TYPE TRANSCRIPTIONAL REGULATOR RUTR"/>
    <property type="match status" value="1"/>
</dbReference>
<feature type="DNA-binding region" description="H-T-H motif" evidence="4">
    <location>
        <begin position="55"/>
        <end position="74"/>
    </location>
</feature>
<dbReference type="GO" id="GO:0045892">
    <property type="term" value="P:negative regulation of DNA-templated transcription"/>
    <property type="evidence" value="ECO:0007669"/>
    <property type="project" value="InterPro"/>
</dbReference>
<evidence type="ECO:0000256" key="4">
    <source>
        <dbReference type="PROSITE-ProRule" id="PRU00335"/>
    </source>
</evidence>
<dbReference type="EMBL" id="JAAGOA010000002">
    <property type="protein sequence ID" value="NED99121.1"/>
    <property type="molecule type" value="Genomic_DNA"/>
</dbReference>